<keyword evidence="1 4" id="KW-0812">Transmembrane</keyword>
<dbReference type="Pfam" id="PF00990">
    <property type="entry name" value="GGDEF"/>
    <property type="match status" value="1"/>
</dbReference>
<reference evidence="4 5" key="1">
    <citation type="journal article" date="2006" name="Genome Biol.">
        <title>The genome of Rhizobium leguminosarum has recognizable core and accessory components.</title>
        <authorList>
            <person name="Young J.W."/>
            <person name="Crossman L.C."/>
            <person name="Johnston A.W.B."/>
            <person name="Thomson N.R."/>
            <person name="Ghazoui Z.F."/>
            <person name="Hull K.H."/>
            <person name="Wexler M."/>
            <person name="Curson A.R.J."/>
            <person name="Todd J.D."/>
            <person name="Poole P.S."/>
            <person name="Mauchline T.H."/>
            <person name="East A.K."/>
            <person name="Quail M.A."/>
            <person name="Churcher C."/>
            <person name="Arrowsmith C."/>
            <person name="Cherevach A."/>
            <person name="Chillingworth T."/>
            <person name="Clarke K."/>
            <person name="Cronin A."/>
            <person name="Davis P."/>
            <person name="Fraser A."/>
            <person name="Hance Z."/>
            <person name="Hauser H."/>
            <person name="Jagels K."/>
            <person name="Moule S."/>
            <person name="Mungall K."/>
            <person name="Norbertczak H."/>
            <person name="Rabbinowitsch E."/>
            <person name="Sanders M."/>
            <person name="Simmonds M."/>
            <person name="Whitehead S."/>
            <person name="Parkhill J."/>
        </authorList>
    </citation>
    <scope>NUCLEOTIDE SEQUENCE [LARGE SCALE GENOMIC DNA]</scope>
    <source>
        <strain evidence="5">DSM 114642 / LMG 32736 / 3841</strain>
    </source>
</reference>
<keyword evidence="1" id="KW-1133">Transmembrane helix</keyword>
<evidence type="ECO:0000313" key="5">
    <source>
        <dbReference type="Proteomes" id="UP000006575"/>
    </source>
</evidence>
<feature type="transmembrane region" description="Helical" evidence="1">
    <location>
        <begin position="76"/>
        <end position="96"/>
    </location>
</feature>
<dbReference type="SMART" id="SM00267">
    <property type="entry name" value="GGDEF"/>
    <property type="match status" value="1"/>
</dbReference>
<dbReference type="eggNOG" id="COG5001">
    <property type="taxonomic scope" value="Bacteria"/>
</dbReference>
<feature type="transmembrane region" description="Helical" evidence="1">
    <location>
        <begin position="39"/>
        <end position="56"/>
    </location>
</feature>
<dbReference type="NCBIfam" id="TIGR00254">
    <property type="entry name" value="GGDEF"/>
    <property type="match status" value="1"/>
</dbReference>
<dbReference type="Gene3D" id="3.20.20.450">
    <property type="entry name" value="EAL domain"/>
    <property type="match status" value="1"/>
</dbReference>
<dbReference type="Gene3D" id="3.30.70.270">
    <property type="match status" value="1"/>
</dbReference>
<dbReference type="PROSITE" id="PS50887">
    <property type="entry name" value="GGDEF"/>
    <property type="match status" value="1"/>
</dbReference>
<dbReference type="AlphaFoldDB" id="Q1MM24"/>
<keyword evidence="1" id="KW-0472">Membrane</keyword>
<evidence type="ECO:0000259" key="2">
    <source>
        <dbReference type="PROSITE" id="PS50883"/>
    </source>
</evidence>
<dbReference type="SUPFAM" id="SSF55073">
    <property type="entry name" value="Nucleotide cyclase"/>
    <property type="match status" value="1"/>
</dbReference>
<dbReference type="EMBL" id="AM236080">
    <property type="protein sequence ID" value="CAK05978.1"/>
    <property type="molecule type" value="Genomic_DNA"/>
</dbReference>
<dbReference type="PROSITE" id="PS50883">
    <property type="entry name" value="EAL"/>
    <property type="match status" value="1"/>
</dbReference>
<dbReference type="InterPro" id="IPR035919">
    <property type="entry name" value="EAL_sf"/>
</dbReference>
<dbReference type="InterPro" id="IPR043128">
    <property type="entry name" value="Rev_trsase/Diguanyl_cyclase"/>
</dbReference>
<dbReference type="Proteomes" id="UP000006575">
    <property type="component" value="Chromosome"/>
</dbReference>
<dbReference type="KEGG" id="rle:RL0485"/>
<gene>
    <name evidence="4" type="ordered locus">RL0485</name>
</gene>
<dbReference type="PANTHER" id="PTHR44757">
    <property type="entry name" value="DIGUANYLATE CYCLASE DGCP"/>
    <property type="match status" value="1"/>
</dbReference>
<proteinExistence type="predicted"/>
<dbReference type="InterPro" id="IPR029787">
    <property type="entry name" value="Nucleotide_cyclase"/>
</dbReference>
<evidence type="ECO:0000313" key="4">
    <source>
        <dbReference type="EMBL" id="CAK05978.1"/>
    </source>
</evidence>
<evidence type="ECO:0000256" key="1">
    <source>
        <dbReference type="SAM" id="Phobius"/>
    </source>
</evidence>
<dbReference type="InterPro" id="IPR000160">
    <property type="entry name" value="GGDEF_dom"/>
</dbReference>
<dbReference type="SUPFAM" id="SSF141868">
    <property type="entry name" value="EAL domain-like"/>
    <property type="match status" value="1"/>
</dbReference>
<sequence length="540" mass="60115">MIENMSGTMRFSKLAMTARHTTGACYMPRIQPTRPQVEIVAWLAVFLLLFCLSWFFDWHEGLDAFIEKHHDYPLDHALLALNISGFLGLIYSALRIRDLSREVHRRLQAEKNVDWIACHDTLTELPNRRFLDSVCAQAMSDQREETYAVFSIDLDGFKKVNDLLGHDHGDAVLKTVAQRLSSLFPREHVFRLGGDEFVVLARRTGNPDLAALGNRIVSVIGKPFAFNGVAVDLGASVGFALYPENGDDLSEVIRHSDCAMYVAKKQGRNLVKPFVPSMQDELAKRIRVEADLRAAIRKAEIVPYYQPLVDLKTNKIIGFEALARWKSASGEFIPPNEFIPVAEEAGLIVELTDQLLRHACTDALSWPSELVLSFNLSPIQLSDRLLGLRILKILGDVGLPAHRVELEVTESAIIQDAVTARIVLDDLVNAGVRIALDDFGTGYSSLSQLSNYRFDKIKIDRSFVSSFETNDKQDKVIKAIIALGAGLGVTITAEGIEEESQLQRLQDLGCDIGQGYLLGRPAPAAELATDHISTRILQRR</sequence>
<feature type="domain" description="EAL" evidence="2">
    <location>
        <begin position="285"/>
        <end position="535"/>
    </location>
</feature>
<dbReference type="InterPro" id="IPR052155">
    <property type="entry name" value="Biofilm_reg_signaling"/>
</dbReference>
<accession>Q1MM24</accession>
<organism evidence="4 5">
    <name type="scientific">Rhizobium johnstonii (strain DSM 114642 / LMG 32736 / 3841)</name>
    <name type="common">Rhizobium leguminosarum bv. viciae</name>
    <dbReference type="NCBI Taxonomy" id="216596"/>
    <lineage>
        <taxon>Bacteria</taxon>
        <taxon>Pseudomonadati</taxon>
        <taxon>Pseudomonadota</taxon>
        <taxon>Alphaproteobacteria</taxon>
        <taxon>Hyphomicrobiales</taxon>
        <taxon>Rhizobiaceae</taxon>
        <taxon>Rhizobium/Agrobacterium group</taxon>
        <taxon>Rhizobium</taxon>
        <taxon>Rhizobium johnstonii</taxon>
    </lineage>
</organism>
<dbReference type="HOGENOM" id="CLU_000445_70_50_5"/>
<dbReference type="Pfam" id="PF00563">
    <property type="entry name" value="EAL"/>
    <property type="match status" value="1"/>
</dbReference>
<dbReference type="PANTHER" id="PTHR44757:SF2">
    <property type="entry name" value="BIOFILM ARCHITECTURE MAINTENANCE PROTEIN MBAA"/>
    <property type="match status" value="1"/>
</dbReference>
<name>Q1MM24_RHIJ3</name>
<dbReference type="EnsemblBacteria" id="CAK05978">
    <property type="protein sequence ID" value="CAK05978"/>
    <property type="gene ID" value="RL0485"/>
</dbReference>
<dbReference type="CDD" id="cd01948">
    <property type="entry name" value="EAL"/>
    <property type="match status" value="1"/>
</dbReference>
<protein>
    <submittedName>
        <fullName evidence="4">Transmembrane sensory box GGDEF/EAL domain signalling protein</fullName>
    </submittedName>
</protein>
<dbReference type="SMART" id="SM00052">
    <property type="entry name" value="EAL"/>
    <property type="match status" value="1"/>
</dbReference>
<dbReference type="CDD" id="cd01949">
    <property type="entry name" value="GGDEF"/>
    <property type="match status" value="1"/>
</dbReference>
<keyword evidence="5" id="KW-1185">Reference proteome</keyword>
<feature type="domain" description="GGDEF" evidence="3">
    <location>
        <begin position="145"/>
        <end position="276"/>
    </location>
</feature>
<dbReference type="InterPro" id="IPR001633">
    <property type="entry name" value="EAL_dom"/>
</dbReference>
<evidence type="ECO:0000259" key="3">
    <source>
        <dbReference type="PROSITE" id="PS50887"/>
    </source>
</evidence>